<dbReference type="GO" id="GO:0005829">
    <property type="term" value="C:cytosol"/>
    <property type="evidence" value="ECO:0007669"/>
    <property type="project" value="TreeGrafter"/>
</dbReference>
<dbReference type="PANTHER" id="PTHR38106">
    <property type="entry name" value="RNA CHAPERONE PROQ"/>
    <property type="match status" value="1"/>
</dbReference>
<evidence type="ECO:0000259" key="4">
    <source>
        <dbReference type="SMART" id="SM00945"/>
    </source>
</evidence>
<dbReference type="SMART" id="SM00945">
    <property type="entry name" value="ProQ"/>
    <property type="match status" value="1"/>
</dbReference>
<evidence type="ECO:0000256" key="1">
    <source>
        <dbReference type="ARBA" id="ARBA00022490"/>
    </source>
</evidence>
<dbReference type="InterPro" id="IPR036442">
    <property type="entry name" value="ProQ/FinO_sf"/>
</dbReference>
<protein>
    <submittedName>
        <fullName evidence="5">Fertility inhibition FinO-like protein</fullName>
    </submittedName>
</protein>
<feature type="domain" description="ProQ/FinO" evidence="4">
    <location>
        <begin position="58"/>
        <end position="179"/>
    </location>
</feature>
<keyword evidence="1" id="KW-0963">Cytoplasm</keyword>
<accession>A0A379SFT0</accession>
<dbReference type="InterPro" id="IPR023529">
    <property type="entry name" value="ProQ"/>
</dbReference>
<keyword evidence="2" id="KW-0694">RNA-binding</keyword>
<dbReference type="GO" id="GO:0034057">
    <property type="term" value="F:RNA strand-exchange activity"/>
    <property type="evidence" value="ECO:0007669"/>
    <property type="project" value="InterPro"/>
</dbReference>
<dbReference type="SUPFAM" id="SSF48657">
    <property type="entry name" value="FinO-like"/>
    <property type="match status" value="1"/>
</dbReference>
<evidence type="ECO:0000256" key="3">
    <source>
        <dbReference type="ARBA" id="ARBA00023186"/>
    </source>
</evidence>
<dbReference type="Pfam" id="PF04352">
    <property type="entry name" value="ProQ"/>
    <property type="match status" value="1"/>
</dbReference>
<evidence type="ECO:0000313" key="6">
    <source>
        <dbReference type="Proteomes" id="UP000254332"/>
    </source>
</evidence>
<dbReference type="EMBL" id="UGWQ01000004">
    <property type="protein sequence ID" value="SUG27806.1"/>
    <property type="molecule type" value="Genomic_DNA"/>
</dbReference>
<reference evidence="5 6" key="1">
    <citation type="submission" date="2018-06" db="EMBL/GenBank/DDBJ databases">
        <authorList>
            <consortium name="Pathogen Informatics"/>
            <person name="Doyle S."/>
        </authorList>
    </citation>
    <scope>NUCLEOTIDE SEQUENCE [LARGE SCALE GENOMIC DNA]</scope>
    <source>
        <strain evidence="5 6">NCTC10718</strain>
    </source>
</reference>
<organism evidence="5 6">
    <name type="scientific">Salmonella enterica</name>
    <name type="common">Salmonella choleraesuis</name>
    <dbReference type="NCBI Taxonomy" id="28901"/>
    <lineage>
        <taxon>Bacteria</taxon>
        <taxon>Pseudomonadati</taxon>
        <taxon>Pseudomonadota</taxon>
        <taxon>Gammaproteobacteria</taxon>
        <taxon>Enterobacterales</taxon>
        <taxon>Enterobacteriaceae</taxon>
        <taxon>Salmonella</taxon>
    </lineage>
</organism>
<gene>
    <name evidence="5" type="primary">proQ_2</name>
    <name evidence="5" type="ORF">NCTC10718_05136</name>
</gene>
<evidence type="ECO:0000313" key="5">
    <source>
        <dbReference type="EMBL" id="SUG27806.1"/>
    </source>
</evidence>
<evidence type="ECO:0000256" key="2">
    <source>
        <dbReference type="ARBA" id="ARBA00022884"/>
    </source>
</evidence>
<sequence>MTAGKQKNTPVIVMKKKRHIISLPLTEEHVITPPPPELSSGTVENEMPAHQAKKNKKWTPEFINTSLEKVKVLFPLLRAEEGGFRPLKIGITRDVTDFIAQNPDAGLTLPEWQCAARIITRRWKYLERISVPGALRYGIDGLPAGVVSEHEAQHARAFLASKLARKNESNGGNNIRAEKEGSC</sequence>
<dbReference type="InterPro" id="IPR016103">
    <property type="entry name" value="ProQ/FinO"/>
</dbReference>
<name>A0A379SFT0_SALER</name>
<dbReference type="AlphaFoldDB" id="A0A379SFT0"/>
<dbReference type="Gene3D" id="1.10.1710.10">
    <property type="entry name" value="ProQ/FinO domain"/>
    <property type="match status" value="1"/>
</dbReference>
<dbReference type="GO" id="GO:0033592">
    <property type="term" value="F:RNA strand annealing activity"/>
    <property type="evidence" value="ECO:0007669"/>
    <property type="project" value="InterPro"/>
</dbReference>
<keyword evidence="3" id="KW-0143">Chaperone</keyword>
<dbReference type="PANTHER" id="PTHR38106:SF1">
    <property type="entry name" value="RNA CHAPERONE PROQ"/>
    <property type="match status" value="1"/>
</dbReference>
<dbReference type="GO" id="GO:0010608">
    <property type="term" value="P:post-transcriptional regulation of gene expression"/>
    <property type="evidence" value="ECO:0007669"/>
    <property type="project" value="InterPro"/>
</dbReference>
<proteinExistence type="predicted"/>
<dbReference type="Proteomes" id="UP000254332">
    <property type="component" value="Unassembled WGS sequence"/>
</dbReference>